<reference evidence="1 3" key="1">
    <citation type="submission" date="2017-11" db="EMBL/GenBank/DDBJ databases">
        <title>The genome of Rhizophagus clarus HR1 reveals common genetic basis of auxotrophy among arbuscular mycorrhizal fungi.</title>
        <authorList>
            <person name="Kobayashi Y."/>
        </authorList>
    </citation>
    <scope>NUCLEOTIDE SEQUENCE [LARGE SCALE GENOMIC DNA]</scope>
    <source>
        <strain evidence="1 3">HR1</strain>
    </source>
</reference>
<proteinExistence type="predicted"/>
<protein>
    <submittedName>
        <fullName evidence="1">Uncharacterized protein</fullName>
    </submittedName>
</protein>
<comment type="caution">
    <text evidence="1">The sequence shown here is derived from an EMBL/GenBank/DDBJ whole genome shotgun (WGS) entry which is preliminary data.</text>
</comment>
<dbReference type="EMBL" id="BLAL01000250">
    <property type="protein sequence ID" value="GES96259.1"/>
    <property type="molecule type" value="Genomic_DNA"/>
</dbReference>
<dbReference type="Proteomes" id="UP000247702">
    <property type="component" value="Unassembled WGS sequence"/>
</dbReference>
<evidence type="ECO:0000313" key="3">
    <source>
        <dbReference type="Proteomes" id="UP000247702"/>
    </source>
</evidence>
<keyword evidence="3" id="KW-1185">Reference proteome</keyword>
<name>A0A2Z6QTP5_9GLOM</name>
<gene>
    <name evidence="2" type="ORF">RCL2_002289300</name>
    <name evidence="1" type="ORF">RclHR1_21980001</name>
</gene>
<evidence type="ECO:0000313" key="1">
    <source>
        <dbReference type="EMBL" id="GBB93557.1"/>
    </source>
</evidence>
<dbReference type="EMBL" id="BEXD01001333">
    <property type="protein sequence ID" value="GBB93557.1"/>
    <property type="molecule type" value="Genomic_DNA"/>
</dbReference>
<dbReference type="AlphaFoldDB" id="A0A2Z6QTP5"/>
<organism evidence="1 3">
    <name type="scientific">Rhizophagus clarus</name>
    <dbReference type="NCBI Taxonomy" id="94130"/>
    <lineage>
        <taxon>Eukaryota</taxon>
        <taxon>Fungi</taxon>
        <taxon>Fungi incertae sedis</taxon>
        <taxon>Mucoromycota</taxon>
        <taxon>Glomeromycotina</taxon>
        <taxon>Glomeromycetes</taxon>
        <taxon>Glomerales</taxon>
        <taxon>Glomeraceae</taxon>
        <taxon>Rhizophagus</taxon>
    </lineage>
</organism>
<dbReference type="Proteomes" id="UP000615446">
    <property type="component" value="Unassembled WGS sequence"/>
</dbReference>
<evidence type="ECO:0000313" key="2">
    <source>
        <dbReference type="EMBL" id="GES96259.1"/>
    </source>
</evidence>
<reference evidence="2" key="2">
    <citation type="submission" date="2019-10" db="EMBL/GenBank/DDBJ databases">
        <title>Conservation and host-specific expression of non-tandemly repeated heterogenous ribosome RNA gene in arbuscular mycorrhizal fungi.</title>
        <authorList>
            <person name="Maeda T."/>
            <person name="Kobayashi Y."/>
            <person name="Nakagawa T."/>
            <person name="Ezawa T."/>
            <person name="Yamaguchi K."/>
            <person name="Bino T."/>
            <person name="Nishimoto Y."/>
            <person name="Shigenobu S."/>
            <person name="Kawaguchi M."/>
        </authorList>
    </citation>
    <scope>NUCLEOTIDE SEQUENCE</scope>
    <source>
        <strain evidence="2">HR1</strain>
    </source>
</reference>
<sequence>MRHNTSTLSKIYGTEAIPGQFLKPSYLRVVILLELREFLCEWYQILYEKEKDEILGFMDLQINQYARLQIGAKIFGSMILARHEKNLTILAK</sequence>
<accession>A0A2Z6QTP5</accession>